<feature type="domain" description="Mannosylglycerate hydrolase MGH1-like glycoside hydrolase" evidence="2">
    <location>
        <begin position="815"/>
        <end position="987"/>
    </location>
</feature>
<evidence type="ECO:0000259" key="2">
    <source>
        <dbReference type="Pfam" id="PF22422"/>
    </source>
</evidence>
<keyword evidence="4" id="KW-1185">Reference proteome</keyword>
<dbReference type="InterPro" id="IPR008928">
    <property type="entry name" value="6-hairpin_glycosidase_sf"/>
</dbReference>
<evidence type="ECO:0000313" key="4">
    <source>
        <dbReference type="Proteomes" id="UP001159427"/>
    </source>
</evidence>
<sequence>MENGIRAISRKTFGSKSTQKRRRSLPVLGRLWENVEEEACAHETSITGRRKLREKLISDPSSLDTLRNHLNTQFSKVTSYYSERLSNSATSVKALLRRKLSQPVRAWKTQPEEYRRLHEDKNDPDKKWREWGPYLSERQWGTVREDYSSDGSCWEYFPHDHARSRAYRWGEDGLLGITDHECRLCFGLALWNEKDPILKERLFGLTGTEGNHGEDVKECYYYLESTPTHSYMKALYKYPQNEYPYNRLVNENKNRTIQDREFELADTGVFDEGRYWDIFTEYCKNTPSDVLIKITIANCGPEEARVHVLPTLWFRNTWSWGCDHVGCDVTDECKRKPRLMKTNKPGEVECQHESLGRYIFMVDNDQDGLTPELVFTENETNLKKLYNSANTSSFTKDAFHRYVINNDTKAVNALKFGTKVAAHYVLTVPPGGQHVIRCRLSALHNAAPLPHSKKPFDEFDVLVARARHQADDFYKTVIPESLSDEEVVVSRQAYAGLLWSKQFYYYVIEEWLKGDPSMPCPPTDRLKGRNAEWKYLHNKDIISMPDKWEYPWYASWDLAFHMLPFCKVDPEFAKDQLLLFLRETYMAPNGQIPAYEFALSDVNPPVHALACYRVYELTGRTGKKDTVFLAKCFQKLLLNFTWWVNRKDPEGKNIFGGGFLGLDNIGLFDRSKPLPPGDRLCQADGTAWMAMYAVVMLNISLELALSDSAYEDMAIKFLEHFTSIADAINQMSDGFGLWDPEDGFYYDHFHRGDDFFPLRVRSVVGLIPLMACLVLDGKYLEKLPGFRKQLKWFMENRKDLAGQVASKNPNEDSYLLAIPSREQLRSMLSYMLDEDEFLSPYGIRSVSRYHEKHPYELNLDGTTYKVDYVPGESNTHMFGGNSNWRGPIWHCINYLIVEALKRHDYFYGNSFKVECPTGSGNLMRLRDVSMELSRRLVSVFLPDKLGYRPCHGNEDRYATDEDWNRLVLFYEYFDPESGRGCGASHQTGWTALVAPLLDKIAATRTRDVIQNAIKRPDC</sequence>
<dbReference type="Gene3D" id="1.50.10.10">
    <property type="match status" value="1"/>
</dbReference>
<feature type="region of interest" description="Disordered" evidence="1">
    <location>
        <begin position="1"/>
        <end position="21"/>
    </location>
</feature>
<feature type="domain" description="Mannosylglycerate hydrolase MGH1-like glycoside hydrolase" evidence="2">
    <location>
        <begin position="550"/>
        <end position="652"/>
    </location>
</feature>
<dbReference type="EMBL" id="CALNXI010000140">
    <property type="protein sequence ID" value="CAH3020235.1"/>
    <property type="molecule type" value="Genomic_DNA"/>
</dbReference>
<comment type="caution">
    <text evidence="3">The sequence shown here is derived from an EMBL/GenBank/DDBJ whole genome shotgun (WGS) entry which is preliminary data.</text>
</comment>
<protein>
    <recommendedName>
        <fullName evidence="2">Mannosylglycerate hydrolase MGH1-like glycoside hydrolase domain-containing protein</fullName>
    </recommendedName>
</protein>
<gene>
    <name evidence="3" type="ORF">PEVE_00006242</name>
</gene>
<proteinExistence type="predicted"/>
<accession>A0ABN8LT21</accession>
<dbReference type="PANTHER" id="PTHR10412">
    <property type="entry name" value="MANNOSYL-OLIGOSACCHARIDE GLUCOSIDASE"/>
    <property type="match status" value="1"/>
</dbReference>
<dbReference type="InterPro" id="IPR012341">
    <property type="entry name" value="6hp_glycosidase-like_sf"/>
</dbReference>
<evidence type="ECO:0000313" key="3">
    <source>
        <dbReference type="EMBL" id="CAH3020235.1"/>
    </source>
</evidence>
<dbReference type="PANTHER" id="PTHR10412:SF10">
    <property type="entry name" value="GLYCOSYL HYDROLASE FAMILY 63 C-TERMINAL DOMAIN-CONTAINING PROTEIN"/>
    <property type="match status" value="1"/>
</dbReference>
<dbReference type="InterPro" id="IPR054491">
    <property type="entry name" value="MGH1-like_GH"/>
</dbReference>
<dbReference type="SUPFAM" id="SSF48208">
    <property type="entry name" value="Six-hairpin glycosidases"/>
    <property type="match status" value="1"/>
</dbReference>
<dbReference type="InterPro" id="IPR004888">
    <property type="entry name" value="Glycoside_hydrolase_63"/>
</dbReference>
<name>A0ABN8LT21_9CNID</name>
<dbReference type="Pfam" id="PF22422">
    <property type="entry name" value="MGH1-like_GH"/>
    <property type="match status" value="2"/>
</dbReference>
<evidence type="ECO:0000256" key="1">
    <source>
        <dbReference type="SAM" id="MobiDB-lite"/>
    </source>
</evidence>
<reference evidence="3 4" key="1">
    <citation type="submission" date="2022-05" db="EMBL/GenBank/DDBJ databases">
        <authorList>
            <consortium name="Genoscope - CEA"/>
            <person name="William W."/>
        </authorList>
    </citation>
    <scope>NUCLEOTIDE SEQUENCE [LARGE SCALE GENOMIC DNA]</scope>
</reference>
<organism evidence="3 4">
    <name type="scientific">Porites evermanni</name>
    <dbReference type="NCBI Taxonomy" id="104178"/>
    <lineage>
        <taxon>Eukaryota</taxon>
        <taxon>Metazoa</taxon>
        <taxon>Cnidaria</taxon>
        <taxon>Anthozoa</taxon>
        <taxon>Hexacorallia</taxon>
        <taxon>Scleractinia</taxon>
        <taxon>Fungiina</taxon>
        <taxon>Poritidae</taxon>
        <taxon>Porites</taxon>
    </lineage>
</organism>
<dbReference type="Proteomes" id="UP001159427">
    <property type="component" value="Unassembled WGS sequence"/>
</dbReference>